<evidence type="ECO:0000256" key="1">
    <source>
        <dbReference type="SAM" id="Phobius"/>
    </source>
</evidence>
<accession>A0A060D123</accession>
<proteinExistence type="predicted"/>
<dbReference type="EMBL" id="KF823814">
    <property type="protein sequence ID" value="AIB06810.1"/>
    <property type="molecule type" value="Viral_cRNA"/>
</dbReference>
<keyword evidence="3" id="KW-1185">Reference proteome</keyword>
<dbReference type="KEGG" id="vg:26631408"/>
<evidence type="ECO:0000313" key="3">
    <source>
        <dbReference type="Proteomes" id="UP000113864"/>
    </source>
</evidence>
<sequence length="76" mass="8634">MEEKCSDSDYFKELTDAAIEGVWASPLYPITLATVIIFLILLIFVVAWRAAVIAKIRHRIDESTARRLRPDFGGRP</sequence>
<organism evidence="2 3">
    <name type="scientific">Fox fecal rhabdovirus</name>
    <dbReference type="NCBI Taxonomy" id="1504569"/>
    <lineage>
        <taxon>Viruses</taxon>
        <taxon>Riboviria</taxon>
        <taxon>Orthornavirae</taxon>
        <taxon>Negarnaviricota</taxon>
        <taxon>Haploviricotina</taxon>
        <taxon>Monjiviricetes</taxon>
        <taxon>Mononegavirales</taxon>
        <taxon>Rhabdoviridae</taxon>
        <taxon>Rhabdoviridae incertae sedis</taxon>
        <taxon>Alphaplatrhavirus</taxon>
        <taxon>Alphaplatrhavirus vulpes</taxon>
    </lineage>
</organism>
<keyword evidence="1" id="KW-1133">Transmembrane helix</keyword>
<dbReference type="RefSeq" id="YP_009204558.1">
    <property type="nucleotide sequence ID" value="NC_028867.1"/>
</dbReference>
<keyword evidence="1" id="KW-0472">Membrane</keyword>
<dbReference type="GeneID" id="26631408"/>
<evidence type="ECO:0000313" key="2">
    <source>
        <dbReference type="EMBL" id="AIB06810.1"/>
    </source>
</evidence>
<keyword evidence="1" id="KW-0812">Transmembrane</keyword>
<protein>
    <submittedName>
        <fullName evidence="2">Alpha 2 protein</fullName>
    </submittedName>
</protein>
<dbReference type="Proteomes" id="UP000113864">
    <property type="component" value="Segment"/>
</dbReference>
<name>A0A060D123_9RHAB</name>
<reference evidence="2 3" key="1">
    <citation type="journal article" date="2014" name="Virol. J.">
        <title>Viral metagenomic analysis of feces of wild small carnivores.</title>
        <authorList>
            <person name="Bodewes R."/>
            <person name="Ruiz-Gonzalez A."/>
            <person name="Schapendonk C.M."/>
            <person name="van den Brand J.M."/>
            <person name="Osterhaus A.D."/>
            <person name="Smits S.L."/>
        </authorList>
    </citation>
    <scope>NUCLEOTIDE SEQUENCE [LARGE SCALE GENOMIC DNA]</scope>
    <source>
        <strain evidence="2">S40</strain>
    </source>
</reference>
<feature type="transmembrane region" description="Helical" evidence="1">
    <location>
        <begin position="30"/>
        <end position="51"/>
    </location>
</feature>